<keyword evidence="1" id="KW-0238">DNA-binding</keyword>
<dbReference type="Gene3D" id="1.10.1660.10">
    <property type="match status" value="1"/>
</dbReference>
<feature type="domain" description="HTH merR-type" evidence="2">
    <location>
        <begin position="16"/>
        <end position="84"/>
    </location>
</feature>
<dbReference type="Pfam" id="PF13411">
    <property type="entry name" value="MerR_1"/>
    <property type="match status" value="1"/>
</dbReference>
<evidence type="ECO:0000313" key="3">
    <source>
        <dbReference type="EMBL" id="QYL20225.1"/>
    </source>
</evidence>
<keyword evidence="4" id="KW-1185">Reference proteome</keyword>
<evidence type="ECO:0000256" key="1">
    <source>
        <dbReference type="ARBA" id="ARBA00023125"/>
    </source>
</evidence>
<geneLocation type="plasmid" evidence="3 4">
    <name>unnamed1</name>
</geneLocation>
<proteinExistence type="predicted"/>
<dbReference type="SUPFAM" id="SSF46955">
    <property type="entry name" value="Putative DNA-binding domain"/>
    <property type="match status" value="1"/>
</dbReference>
<evidence type="ECO:0000259" key="2">
    <source>
        <dbReference type="PROSITE" id="PS50937"/>
    </source>
</evidence>
<protein>
    <submittedName>
        <fullName evidence="3">MerR family transcriptional regulator</fullName>
    </submittedName>
</protein>
<dbReference type="EMBL" id="CP080334">
    <property type="protein sequence ID" value="QYL20225.1"/>
    <property type="molecule type" value="Genomic_DNA"/>
</dbReference>
<dbReference type="InterPro" id="IPR000551">
    <property type="entry name" value="MerR-type_HTH_dom"/>
</dbReference>
<accession>A0ABX8VVY6</accession>
<dbReference type="RefSeq" id="WP_220046559.1">
    <property type="nucleotide sequence ID" value="NZ_BAAAVX010000036.1"/>
</dbReference>
<dbReference type="PANTHER" id="PTHR30204:SF58">
    <property type="entry name" value="HTH-TYPE TRANSCRIPTIONAL REGULATOR YFMP"/>
    <property type="match status" value="1"/>
</dbReference>
<evidence type="ECO:0000313" key="4">
    <source>
        <dbReference type="Proteomes" id="UP000825367"/>
    </source>
</evidence>
<dbReference type="SMART" id="SM00422">
    <property type="entry name" value="HTH_MERR"/>
    <property type="match status" value="1"/>
</dbReference>
<reference evidence="3 4" key="1">
    <citation type="submission" date="2021-07" db="EMBL/GenBank/DDBJ databases">
        <title>Whole genome sequencing of non-tuberculosis mycobacteria type-strains.</title>
        <authorList>
            <person name="Igarashi Y."/>
            <person name="Osugi A."/>
            <person name="Mitarai S."/>
        </authorList>
    </citation>
    <scope>NUCLEOTIDE SEQUENCE [LARGE SCALE GENOMIC DNA]</scope>
    <source>
        <strain evidence="3 4">JCM 16370</strain>
        <plasmid evidence="3 4">unnamed1</plasmid>
    </source>
</reference>
<organism evidence="3 4">
    <name type="scientific">Mycolicibacterium pallens</name>
    <dbReference type="NCBI Taxonomy" id="370524"/>
    <lineage>
        <taxon>Bacteria</taxon>
        <taxon>Bacillati</taxon>
        <taxon>Actinomycetota</taxon>
        <taxon>Actinomycetes</taxon>
        <taxon>Mycobacteriales</taxon>
        <taxon>Mycobacteriaceae</taxon>
        <taxon>Mycolicibacterium</taxon>
    </lineage>
</organism>
<name>A0ABX8VVY6_9MYCO</name>
<dbReference type="InterPro" id="IPR009061">
    <property type="entry name" value="DNA-bd_dom_put_sf"/>
</dbReference>
<dbReference type="InterPro" id="IPR047057">
    <property type="entry name" value="MerR_fam"/>
</dbReference>
<dbReference type="PANTHER" id="PTHR30204">
    <property type="entry name" value="REDOX-CYCLING DRUG-SENSING TRANSCRIPTIONAL ACTIVATOR SOXR"/>
    <property type="match status" value="1"/>
</dbReference>
<sequence>MTTPHHTAGPAPDQAVYAISVAAELTGAPIQSIRLWERHGLLTPHRTPGGTRRYSANDLARITRITALAGAGINITGIGRILDLEDTNTALRARYGDGG</sequence>
<dbReference type="PROSITE" id="PS50937">
    <property type="entry name" value="HTH_MERR_2"/>
    <property type="match status" value="1"/>
</dbReference>
<keyword evidence="3" id="KW-0614">Plasmid</keyword>
<dbReference type="Proteomes" id="UP000825367">
    <property type="component" value="Plasmid unnamed1"/>
</dbReference>
<gene>
    <name evidence="3" type="ORF">K0O64_29615</name>
</gene>